<evidence type="ECO:0000313" key="1">
    <source>
        <dbReference type="EMBL" id="CAD1477509.1"/>
    </source>
</evidence>
<gene>
    <name evidence="1" type="ORF">MHI_LOCUS729255</name>
</gene>
<sequence length="66" mass="7261">KSIDGQPRPDRLLASLISKSQGSGNRAAVTTFTGVIVLVRCLNVQHLFQAVNEQLATEKRKEEQNV</sequence>
<evidence type="ECO:0000313" key="2">
    <source>
        <dbReference type="Proteomes" id="UP000752696"/>
    </source>
</evidence>
<dbReference type="AlphaFoldDB" id="A0A6V7HDV4"/>
<dbReference type="EMBL" id="CAJDYZ010010039">
    <property type="protein sequence ID" value="CAD1477509.1"/>
    <property type="molecule type" value="Genomic_DNA"/>
</dbReference>
<accession>A0A6V7HDV4</accession>
<feature type="non-terminal residue" evidence="1">
    <location>
        <position position="1"/>
    </location>
</feature>
<name>A0A6V7HDV4_9HYME</name>
<proteinExistence type="predicted"/>
<comment type="caution">
    <text evidence="1">The sequence shown here is derived from an EMBL/GenBank/DDBJ whole genome shotgun (WGS) entry which is preliminary data.</text>
</comment>
<keyword evidence="2" id="KW-1185">Reference proteome</keyword>
<organism evidence="1 2">
    <name type="scientific">Heterotrigona itama</name>
    <dbReference type="NCBI Taxonomy" id="395501"/>
    <lineage>
        <taxon>Eukaryota</taxon>
        <taxon>Metazoa</taxon>
        <taxon>Ecdysozoa</taxon>
        <taxon>Arthropoda</taxon>
        <taxon>Hexapoda</taxon>
        <taxon>Insecta</taxon>
        <taxon>Pterygota</taxon>
        <taxon>Neoptera</taxon>
        <taxon>Endopterygota</taxon>
        <taxon>Hymenoptera</taxon>
        <taxon>Apocrita</taxon>
        <taxon>Aculeata</taxon>
        <taxon>Apoidea</taxon>
        <taxon>Anthophila</taxon>
        <taxon>Apidae</taxon>
        <taxon>Heterotrigona</taxon>
    </lineage>
</organism>
<dbReference type="Proteomes" id="UP000752696">
    <property type="component" value="Unassembled WGS sequence"/>
</dbReference>
<reference evidence="1" key="1">
    <citation type="submission" date="2020-07" db="EMBL/GenBank/DDBJ databases">
        <authorList>
            <person name="Nazaruddin N."/>
        </authorList>
    </citation>
    <scope>NUCLEOTIDE SEQUENCE</scope>
</reference>
<protein>
    <submittedName>
        <fullName evidence="1">Uncharacterized protein</fullName>
    </submittedName>
</protein>